<dbReference type="InterPro" id="IPR001296">
    <property type="entry name" value="Glyco_trans_1"/>
</dbReference>
<sequence>MGKKVYFFTNLAPHYRQLLWLNILKNQENEYSFLCGKETSSGIKQIDFETEDFEPYRNRIEFLKNRYLKKKYLIWQSGAITKALSSKLDVAIITGDAWVITNWIISIILKLRGKKVVFWSHGIYGNEKGLKKFLRILFYRLAHAHLLYERRAKTLMSELGFNKHKLNVIFNSLDYEKSLSLRSKIELIDKKSALPFFSDAEKPTLLFIGRLTAIKKLDLLMNAYNQLLEKGFGLNLLIVGDGPMQNQLSTLVEPSIQNKSCHFYGPCYSEEKLAELISASDLCISPGNVGLTAVHCLSYGTPVLTHDNFYNQMPEAGAINPGKSGLLFKENSVESIVEKVEYWIFEQKLSREEIRKNCYKIIDDYYNPQYQIKVVNNLVNGNNPLL</sequence>
<dbReference type="Gene3D" id="3.40.50.2000">
    <property type="entry name" value="Glycogen Phosphorylase B"/>
    <property type="match status" value="2"/>
</dbReference>
<dbReference type="CDD" id="cd03801">
    <property type="entry name" value="GT4_PimA-like"/>
    <property type="match status" value="1"/>
</dbReference>
<accession>A0ABX1GQ28</accession>
<proteinExistence type="predicted"/>
<name>A0ABX1GQ28_9FLAO</name>
<evidence type="ECO:0000313" key="3">
    <source>
        <dbReference type="Proteomes" id="UP000718451"/>
    </source>
</evidence>
<gene>
    <name evidence="2" type="ORF">HCU67_08695</name>
</gene>
<evidence type="ECO:0000259" key="1">
    <source>
        <dbReference type="Pfam" id="PF00534"/>
    </source>
</evidence>
<comment type="caution">
    <text evidence="2">The sequence shown here is derived from an EMBL/GenBank/DDBJ whole genome shotgun (WGS) entry which is preliminary data.</text>
</comment>
<dbReference type="PANTHER" id="PTHR45947:SF3">
    <property type="entry name" value="SULFOQUINOVOSYL TRANSFERASE SQD2"/>
    <property type="match status" value="1"/>
</dbReference>
<protein>
    <submittedName>
        <fullName evidence="2">Glycosyltransferase</fullName>
    </submittedName>
</protein>
<dbReference type="Pfam" id="PF00534">
    <property type="entry name" value="Glycos_transf_1"/>
    <property type="match status" value="1"/>
</dbReference>
<dbReference type="EMBL" id="JAAWWL010000002">
    <property type="protein sequence ID" value="NKI32017.1"/>
    <property type="molecule type" value="Genomic_DNA"/>
</dbReference>
<reference evidence="2 3" key="1">
    <citation type="submission" date="2020-04" db="EMBL/GenBank/DDBJ databases">
        <authorList>
            <person name="Yoon J."/>
        </authorList>
    </citation>
    <scope>NUCLEOTIDE SEQUENCE [LARGE SCALE GENOMIC DNA]</scope>
    <source>
        <strain evidence="2 3">DJ-13</strain>
    </source>
</reference>
<dbReference type="InterPro" id="IPR050194">
    <property type="entry name" value="Glycosyltransferase_grp1"/>
</dbReference>
<dbReference type="RefSeq" id="WP_168552243.1">
    <property type="nucleotide sequence ID" value="NZ_JAAWWL010000002.1"/>
</dbReference>
<dbReference type="Proteomes" id="UP000718451">
    <property type="component" value="Unassembled WGS sequence"/>
</dbReference>
<dbReference type="PANTHER" id="PTHR45947">
    <property type="entry name" value="SULFOQUINOVOSYL TRANSFERASE SQD2"/>
    <property type="match status" value="1"/>
</dbReference>
<dbReference type="SUPFAM" id="SSF53756">
    <property type="entry name" value="UDP-Glycosyltransferase/glycogen phosphorylase"/>
    <property type="match status" value="1"/>
</dbReference>
<evidence type="ECO:0000313" key="2">
    <source>
        <dbReference type="EMBL" id="NKI32017.1"/>
    </source>
</evidence>
<organism evidence="2 3">
    <name type="scientific">Croceivirga thetidis</name>
    <dbReference type="NCBI Taxonomy" id="2721623"/>
    <lineage>
        <taxon>Bacteria</taxon>
        <taxon>Pseudomonadati</taxon>
        <taxon>Bacteroidota</taxon>
        <taxon>Flavobacteriia</taxon>
        <taxon>Flavobacteriales</taxon>
        <taxon>Flavobacteriaceae</taxon>
        <taxon>Croceivirga</taxon>
    </lineage>
</organism>
<feature type="domain" description="Glycosyl transferase family 1" evidence="1">
    <location>
        <begin position="199"/>
        <end position="359"/>
    </location>
</feature>
<keyword evidence="3" id="KW-1185">Reference proteome</keyword>